<name>A0ABV6BGW6_9GAMM</name>
<sequence length="233" mass="26578">MSPILRRRMWLTVLALPLAGLMFLAGQAGIASLYYFQAAFALDHWQQQPPVADDYQQAATAISQAAALQPGNPHYLLMQAKINEWGWHSGYLNTEALAGNEALYQQAIALRPDWPVAYADYGYFLGHTQFRLTDAWTQMILARQHGAYLPQVQQKFLSLSFQYWPYWSAGQKAEIFKYLQQTLFGHLSGQAIALVQQFKLQRQSCLYLRRRAATEPQWPQVERQLCPEASPAP</sequence>
<dbReference type="InterPro" id="IPR011990">
    <property type="entry name" value="TPR-like_helical_dom_sf"/>
</dbReference>
<protein>
    <submittedName>
        <fullName evidence="1">Uncharacterized protein</fullName>
    </submittedName>
</protein>
<reference evidence="1 2" key="1">
    <citation type="submission" date="2024-09" db="EMBL/GenBank/DDBJ databases">
        <authorList>
            <person name="Sun Q."/>
            <person name="Mori K."/>
        </authorList>
    </citation>
    <scope>NUCLEOTIDE SEQUENCE [LARGE SCALE GENOMIC DNA]</scope>
    <source>
        <strain evidence="1 2">KCTC 23315</strain>
    </source>
</reference>
<dbReference type="RefSeq" id="WP_377243235.1">
    <property type="nucleotide sequence ID" value="NZ_JBHLXP010000001.1"/>
</dbReference>
<proteinExistence type="predicted"/>
<dbReference type="EMBL" id="JBHLXP010000001">
    <property type="protein sequence ID" value="MFC0048758.1"/>
    <property type="molecule type" value="Genomic_DNA"/>
</dbReference>
<keyword evidence="2" id="KW-1185">Reference proteome</keyword>
<dbReference type="Proteomes" id="UP001589813">
    <property type="component" value="Unassembled WGS sequence"/>
</dbReference>
<accession>A0ABV6BGW6</accession>
<organism evidence="1 2">
    <name type="scientific">Rheinheimera tilapiae</name>
    <dbReference type="NCBI Taxonomy" id="875043"/>
    <lineage>
        <taxon>Bacteria</taxon>
        <taxon>Pseudomonadati</taxon>
        <taxon>Pseudomonadota</taxon>
        <taxon>Gammaproteobacteria</taxon>
        <taxon>Chromatiales</taxon>
        <taxon>Chromatiaceae</taxon>
        <taxon>Rheinheimera</taxon>
    </lineage>
</organism>
<comment type="caution">
    <text evidence="1">The sequence shown here is derived from an EMBL/GenBank/DDBJ whole genome shotgun (WGS) entry which is preliminary data.</text>
</comment>
<evidence type="ECO:0000313" key="2">
    <source>
        <dbReference type="Proteomes" id="UP001589813"/>
    </source>
</evidence>
<evidence type="ECO:0000313" key="1">
    <source>
        <dbReference type="EMBL" id="MFC0048758.1"/>
    </source>
</evidence>
<gene>
    <name evidence="1" type="ORF">ACFFJP_10725</name>
</gene>
<dbReference type="Gene3D" id="1.25.40.10">
    <property type="entry name" value="Tetratricopeptide repeat domain"/>
    <property type="match status" value="1"/>
</dbReference>